<sequence>MIASLPMYLRPANRAAHHALWHGIRDGLRARDLPAPDDLDEDIDHEASWAHPDLVLGQICNLPYRALFRDRVTPIAAMDYALPGCAAGYYNAVFIVHRDSAISDRIQLRGRRMAANALLSQSGYGAAQQWAADQGRRFAAPLVTGSHAASIKAVATGAADFATIDAQTWWMARQDDPLTGQVKVIGTTPASPCMTLITRKGQDPAPYLAAITAAVGSLPETHRQMLGLRGIIPLSPAAYDLPLPPEPEAVLA</sequence>
<dbReference type="RefSeq" id="WP_087206493.1">
    <property type="nucleotide sequence ID" value="NZ_CP021431.1"/>
</dbReference>
<evidence type="ECO:0000313" key="1">
    <source>
        <dbReference type="EMBL" id="ARU00241.1"/>
    </source>
</evidence>
<gene>
    <name evidence="1" type="ORF">LOKVESSMR4R_00910</name>
</gene>
<dbReference type="SUPFAM" id="SSF53850">
    <property type="entry name" value="Periplasmic binding protein-like II"/>
    <property type="match status" value="1"/>
</dbReference>
<name>A0A1Y0EA72_9RHOB</name>
<reference evidence="1 2" key="1">
    <citation type="submission" date="2017-05" db="EMBL/GenBank/DDBJ databases">
        <title>Genome Sequence of Loktanella vestfoldensis Strain SMR4r Isolated from a Culture of the Diatom Skeletonema marinoi.</title>
        <authorList>
            <person name="Topel M."/>
            <person name="Pinder M.I.M."/>
            <person name="Johansson O.N."/>
            <person name="Kourtchenko O."/>
            <person name="Godhe A."/>
            <person name="Clarke A.K."/>
        </authorList>
    </citation>
    <scope>NUCLEOTIDE SEQUENCE [LARGE SCALE GENOMIC DNA]</scope>
    <source>
        <strain evidence="1 2">SMR4r</strain>
    </source>
</reference>
<dbReference type="EMBL" id="CP021431">
    <property type="protein sequence ID" value="ARU00241.1"/>
    <property type="molecule type" value="Genomic_DNA"/>
</dbReference>
<organism evidence="1 2">
    <name type="scientific">Yoonia vestfoldensis</name>
    <dbReference type="NCBI Taxonomy" id="245188"/>
    <lineage>
        <taxon>Bacteria</taxon>
        <taxon>Pseudomonadati</taxon>
        <taxon>Pseudomonadota</taxon>
        <taxon>Alphaproteobacteria</taxon>
        <taxon>Rhodobacterales</taxon>
        <taxon>Paracoccaceae</taxon>
        <taxon>Yoonia</taxon>
    </lineage>
</organism>
<accession>A0A1Y0EA72</accession>
<dbReference type="AlphaFoldDB" id="A0A1Y0EA72"/>
<evidence type="ECO:0000313" key="2">
    <source>
        <dbReference type="Proteomes" id="UP000195273"/>
    </source>
</evidence>
<dbReference type="OrthoDB" id="7353682at2"/>
<keyword evidence="2" id="KW-1185">Reference proteome</keyword>
<dbReference type="Gene3D" id="3.40.190.10">
    <property type="entry name" value="Periplasmic binding protein-like II"/>
    <property type="match status" value="1"/>
</dbReference>
<dbReference type="STRING" id="1122181.GCA_000382265_00874"/>
<dbReference type="PANTHER" id="PTHR35841:SF1">
    <property type="entry name" value="PHOSPHONATES-BINDING PERIPLASMIC PROTEIN"/>
    <property type="match status" value="1"/>
</dbReference>
<dbReference type="Proteomes" id="UP000195273">
    <property type="component" value="Chromosome"/>
</dbReference>
<dbReference type="KEGG" id="lvs:LOKVESSMR4R_00910"/>
<protein>
    <submittedName>
        <fullName evidence="1">ABC transporter, phosphonate, periplasmic substrate-binding protein</fullName>
    </submittedName>
</protein>
<dbReference type="PANTHER" id="PTHR35841">
    <property type="entry name" value="PHOSPHONATES-BINDING PERIPLASMIC PROTEIN"/>
    <property type="match status" value="1"/>
</dbReference>
<dbReference type="Pfam" id="PF12974">
    <property type="entry name" value="Phosphonate-bd"/>
    <property type="match status" value="1"/>
</dbReference>
<proteinExistence type="predicted"/>